<feature type="transmembrane region" description="Helical" evidence="2">
    <location>
        <begin position="74"/>
        <end position="97"/>
    </location>
</feature>
<accession>A0A161QYR4</accession>
<evidence type="ECO:0000313" key="4">
    <source>
        <dbReference type="EMBL" id="KYO49829.1"/>
    </source>
</evidence>
<name>A0A161QYR4_9PROT</name>
<feature type="domain" description="Guanylate cyclase" evidence="3">
    <location>
        <begin position="160"/>
        <end position="289"/>
    </location>
</feature>
<evidence type="ECO:0000256" key="2">
    <source>
        <dbReference type="SAM" id="Phobius"/>
    </source>
</evidence>
<feature type="transmembrane region" description="Helical" evidence="2">
    <location>
        <begin position="12"/>
        <end position="30"/>
    </location>
</feature>
<dbReference type="PROSITE" id="PS50125">
    <property type="entry name" value="GUANYLATE_CYCLASE_2"/>
    <property type="match status" value="1"/>
</dbReference>
<feature type="compositionally biased region" description="Low complexity" evidence="1">
    <location>
        <begin position="345"/>
        <end position="383"/>
    </location>
</feature>
<evidence type="ECO:0000313" key="5">
    <source>
        <dbReference type="Proteomes" id="UP000075787"/>
    </source>
</evidence>
<feature type="region of interest" description="Disordered" evidence="1">
    <location>
        <begin position="340"/>
        <end position="383"/>
    </location>
</feature>
<dbReference type="SUPFAM" id="SSF55073">
    <property type="entry name" value="Nucleotide cyclase"/>
    <property type="match status" value="1"/>
</dbReference>
<evidence type="ECO:0000259" key="3">
    <source>
        <dbReference type="PROSITE" id="PS50125"/>
    </source>
</evidence>
<keyword evidence="2" id="KW-1133">Transmembrane helix</keyword>
<sequence>MTLTHRERFRIRIFLVILAIGLIDGLLYSLNYGADLDAQLRGAVTGLLVVVPIGLWETWLSTAAIGRFVRRQRAAITVLISSGIYLSSILFGIHTGAVLFDDAEKAESLLGVISDESFAFAVAISLLMNLIFQIRRILGPDVMVQFLTGRYHHPREEDRVILFLDIRGSTAIAEQIGALRFLDFLNRFYADLSEPILETGGQIYRYVGDEIIVTWPMERAARNAGCFRLLQLAEAVIAQHAAHYERTYGTVPAWRAALHCGRVAVGELGDIRQEIVLIGDAVNVTARLVDHARATGEEAVASADLIRRLQIPSPIPMRPLGPIDIRGRREPLEVYGLGALPPNRSGMAAAGAASATDRPGATAASSRPSAAAADVAGSSQPIA</sequence>
<dbReference type="GO" id="GO:0035556">
    <property type="term" value="P:intracellular signal transduction"/>
    <property type="evidence" value="ECO:0007669"/>
    <property type="project" value="InterPro"/>
</dbReference>
<organism evidence="4 5">
    <name type="scientific">Tistrella mobilis</name>
    <dbReference type="NCBI Taxonomy" id="171437"/>
    <lineage>
        <taxon>Bacteria</taxon>
        <taxon>Pseudomonadati</taxon>
        <taxon>Pseudomonadota</taxon>
        <taxon>Alphaproteobacteria</taxon>
        <taxon>Geminicoccales</taxon>
        <taxon>Geminicoccaceae</taxon>
        <taxon>Tistrella</taxon>
    </lineage>
</organism>
<dbReference type="AlphaFoldDB" id="A0A161QYR4"/>
<dbReference type="InterPro" id="IPR050697">
    <property type="entry name" value="Adenylyl/Guanylyl_Cyclase_3/4"/>
</dbReference>
<dbReference type="Pfam" id="PF00211">
    <property type="entry name" value="Guanylate_cyc"/>
    <property type="match status" value="1"/>
</dbReference>
<dbReference type="Gene3D" id="3.30.70.1230">
    <property type="entry name" value="Nucleotide cyclase"/>
    <property type="match status" value="1"/>
</dbReference>
<dbReference type="GO" id="GO:0009190">
    <property type="term" value="P:cyclic nucleotide biosynthetic process"/>
    <property type="evidence" value="ECO:0007669"/>
    <property type="project" value="InterPro"/>
</dbReference>
<dbReference type="InterPro" id="IPR029787">
    <property type="entry name" value="Nucleotide_cyclase"/>
</dbReference>
<protein>
    <recommendedName>
        <fullName evidence="3">Guanylate cyclase domain-containing protein</fullName>
    </recommendedName>
</protein>
<dbReference type="CDD" id="cd07302">
    <property type="entry name" value="CHD"/>
    <property type="match status" value="1"/>
</dbReference>
<proteinExistence type="predicted"/>
<comment type="caution">
    <text evidence="4">The sequence shown here is derived from an EMBL/GenBank/DDBJ whole genome shotgun (WGS) entry which is preliminary data.</text>
</comment>
<dbReference type="EMBL" id="LPZR01000214">
    <property type="protein sequence ID" value="KYO49829.1"/>
    <property type="molecule type" value="Genomic_DNA"/>
</dbReference>
<evidence type="ECO:0000256" key="1">
    <source>
        <dbReference type="SAM" id="MobiDB-lite"/>
    </source>
</evidence>
<dbReference type="PANTHER" id="PTHR43081:SF1">
    <property type="entry name" value="ADENYLATE CYCLASE, TERMINAL-DIFFERENTIATION SPECIFIC"/>
    <property type="match status" value="1"/>
</dbReference>
<dbReference type="Proteomes" id="UP000075787">
    <property type="component" value="Unassembled WGS sequence"/>
</dbReference>
<gene>
    <name evidence="4" type="ORF">AUP44_15680</name>
</gene>
<dbReference type="GO" id="GO:0004016">
    <property type="term" value="F:adenylate cyclase activity"/>
    <property type="evidence" value="ECO:0007669"/>
    <property type="project" value="UniProtKB-ARBA"/>
</dbReference>
<dbReference type="PANTHER" id="PTHR43081">
    <property type="entry name" value="ADENYLATE CYCLASE, TERMINAL-DIFFERENTIATION SPECIFIC-RELATED"/>
    <property type="match status" value="1"/>
</dbReference>
<keyword evidence="2" id="KW-0812">Transmembrane</keyword>
<keyword evidence="2" id="KW-0472">Membrane</keyword>
<feature type="transmembrane region" description="Helical" evidence="2">
    <location>
        <begin position="117"/>
        <end position="134"/>
    </location>
</feature>
<reference evidence="4 5" key="1">
    <citation type="submission" date="2015-12" db="EMBL/GenBank/DDBJ databases">
        <title>Genome sequence of Tistrella mobilis MCCC 1A02139.</title>
        <authorList>
            <person name="Lu L."/>
            <person name="Lai Q."/>
            <person name="Shao Z."/>
            <person name="Qian P."/>
        </authorList>
    </citation>
    <scope>NUCLEOTIDE SEQUENCE [LARGE SCALE GENOMIC DNA]</scope>
    <source>
        <strain evidence="4 5">MCCC 1A02139</strain>
    </source>
</reference>
<dbReference type="OrthoDB" id="9768499at2"/>
<feature type="transmembrane region" description="Helical" evidence="2">
    <location>
        <begin position="42"/>
        <end position="62"/>
    </location>
</feature>
<dbReference type="InterPro" id="IPR001054">
    <property type="entry name" value="A/G_cyclase"/>
</dbReference>